<dbReference type="AlphaFoldDB" id="A0A1D8TSV3"/>
<dbReference type="OrthoDB" id="583209at2"/>
<dbReference type="KEGG" id="mpro:BJP34_14665"/>
<dbReference type="InterPro" id="IPR043502">
    <property type="entry name" value="DNA/RNA_pol_sf"/>
</dbReference>
<dbReference type="Proteomes" id="UP000177870">
    <property type="component" value="Chromosome"/>
</dbReference>
<gene>
    <name evidence="1" type="ORF">BJP34_14665</name>
</gene>
<organism evidence="1 2">
    <name type="scientific">Moorena producens PAL-8-15-08-1</name>
    <dbReference type="NCBI Taxonomy" id="1458985"/>
    <lineage>
        <taxon>Bacteria</taxon>
        <taxon>Bacillati</taxon>
        <taxon>Cyanobacteriota</taxon>
        <taxon>Cyanophyceae</taxon>
        <taxon>Coleofasciculales</taxon>
        <taxon>Coleofasciculaceae</taxon>
        <taxon>Moorena</taxon>
    </lineage>
</organism>
<dbReference type="EMBL" id="CP017599">
    <property type="protein sequence ID" value="AOX00526.1"/>
    <property type="molecule type" value="Genomic_DNA"/>
</dbReference>
<reference evidence="2" key="1">
    <citation type="submission" date="2016-10" db="EMBL/GenBank/DDBJ databases">
        <title>Comparative genomics uncovers the prolific and rare metabolic potential of the cyanobacterial genus Moorea.</title>
        <authorList>
            <person name="Leao T."/>
            <person name="Castelao G."/>
            <person name="Korobeynikov A."/>
            <person name="Monroe E.A."/>
            <person name="Podell S."/>
            <person name="Glukhov E."/>
            <person name="Allen E."/>
            <person name="Gerwick W.H."/>
            <person name="Gerwick L."/>
        </authorList>
    </citation>
    <scope>NUCLEOTIDE SEQUENCE [LARGE SCALE GENOMIC DNA]</scope>
    <source>
        <strain evidence="2">PAL-8-15-08-1</strain>
    </source>
</reference>
<dbReference type="SUPFAM" id="SSF56672">
    <property type="entry name" value="DNA/RNA polymerases"/>
    <property type="match status" value="1"/>
</dbReference>
<protein>
    <recommendedName>
        <fullName evidence="3">Reverse transcriptase domain-containing protein</fullName>
    </recommendedName>
</protein>
<sequence>MILAPTRWKLRKGIKVVNQVMAELRVEKHPDKTFIGRIAKGFDFLGYWFSPQGLGVAKKTVERMVDKVFRLYEQGADELRIETYLNHWWRWVRSGVDGVSLFGFGLVLYLALTQPSTEAYAFRRVGWANSERSAISSGIIDLCPPYMICVRTESLAISSGIMSICPPYKISVRTLDYV</sequence>
<accession>A0A1D8TSV3</accession>
<evidence type="ECO:0000313" key="1">
    <source>
        <dbReference type="EMBL" id="AOX00526.1"/>
    </source>
</evidence>
<evidence type="ECO:0000313" key="2">
    <source>
        <dbReference type="Proteomes" id="UP000177870"/>
    </source>
</evidence>
<name>A0A1D8TSV3_9CYAN</name>
<evidence type="ECO:0008006" key="3">
    <source>
        <dbReference type="Google" id="ProtNLM"/>
    </source>
</evidence>
<proteinExistence type="predicted"/>
<dbReference type="RefSeq" id="WP_070392983.1">
    <property type="nucleotide sequence ID" value="NZ_CP017599.1"/>
</dbReference>